<keyword evidence="11" id="KW-1185">Reference proteome</keyword>
<dbReference type="EMBL" id="PIPN01000001">
    <property type="protein sequence ID" value="RUO31757.1"/>
    <property type="molecule type" value="Genomic_DNA"/>
</dbReference>
<dbReference type="PANTHER" id="PTHR11748:SF119">
    <property type="entry name" value="D-2-HYDROXYGLUTARATE DEHYDROGENASE"/>
    <property type="match status" value="1"/>
</dbReference>
<dbReference type="Pfam" id="PF01565">
    <property type="entry name" value="FAD_binding_4"/>
    <property type="match status" value="1"/>
</dbReference>
<dbReference type="Gene3D" id="3.30.465.10">
    <property type="match status" value="1"/>
</dbReference>
<evidence type="ECO:0000313" key="10">
    <source>
        <dbReference type="EMBL" id="RUO31757.1"/>
    </source>
</evidence>
<sequence>MLILPTLSPEQTLQPEYEAFIQALERTAFSGDIDLTYAGRLIASTDNSIYQQLPQGVVYPRTQEDVGIVMALAAQAAHQQIQFSPRGGGTGTNGQSLTSWLVLDLSRYLTRVLEINIEEGWVRVESGLVKDALNKALAPHGFFFAPDTSTSNRCTLGGMINTDASGQGSLVYGKTSDHILELASYTLHGTRLTTRPVPLKQARELAQLATPEGGIYQQVIKSCVDLRGEVVKRFPPLNRFLTGYDLKHAYDADSEQVDLSRLIAGSEGTLAVVTEAKLNITRIPRHKVLVNVTYSSFQSALRHAPALVKAQATSVETIDSKVLDLARNDIVWHGVKDLLESDSATPMDGINMVEFTATSEYALEKKLTSLTSMLDGSIRQQNGVIGYQICDDPASIGRIYAMRKKAVGLLGATKGARKPIAFVEDTAVPPEHLADYISEFRDLLDAHQLNYGMFGHVDAGVLHVRPALNMQDPEDEALVRTISDQVVALTAKYKGLMWGEHGKGFRSEYGPEFFGELLYQELCKLKAVFDPLNRLNPGKICTPYQSQQALVSVDATKRGWFDRQIPLATQSVYQTAMDCNGNGLCFNFDKDTPMCPSFRVTGDRRYSPKGRASLIREWLRLTSMAGLDAAVEPKARASWWQRWRNRKQTDDFNHEVKASMDECLACKACGSQCPVKVDIPSHRARFLAHYHSRYGRPLKDYLVKNIEHWLPRMAAHPRLVNSLMGGRPGRWVSAELLGYVDAPNLSVPALTRRDAYRKALSWQQFLELRQGNALNEAEQSHFVGIVQDPFTSFYEAELVEDLLKLAARLGVQAVILPYRANGKAAHVKGFLAEFRQLARVQAQQLQQAADMGLPLVGLDASTVLCYADEYKQFLGAERGNFKVKLVQQWLQEDVDESILRDFIKPVPAPASHEQPVDLLLHCTEQTELPQSGASWQQIFAKVGVECRPLQTGCCGMAGTYGHEAEHQAKSKQLYAMSWQPKLASSDKPLATGFSCRCQAQRVDQRRLQHPLQHLLQVLS</sequence>
<dbReference type="InterPro" id="IPR016164">
    <property type="entry name" value="FAD-linked_Oxase-like_C"/>
</dbReference>
<evidence type="ECO:0008006" key="12">
    <source>
        <dbReference type="Google" id="ProtNLM"/>
    </source>
</evidence>
<dbReference type="PROSITE" id="PS51379">
    <property type="entry name" value="4FE4S_FER_2"/>
    <property type="match status" value="1"/>
</dbReference>
<dbReference type="InterPro" id="IPR016166">
    <property type="entry name" value="FAD-bd_PCMH"/>
</dbReference>
<dbReference type="Gene3D" id="3.30.70.2740">
    <property type="match status" value="1"/>
</dbReference>
<evidence type="ECO:0000256" key="4">
    <source>
        <dbReference type="ARBA" id="ARBA00022827"/>
    </source>
</evidence>
<feature type="domain" description="FAD-binding PCMH-type" evidence="9">
    <location>
        <begin position="50"/>
        <end position="283"/>
    </location>
</feature>
<accession>A0ABY0C2F2</accession>
<dbReference type="InterPro" id="IPR017900">
    <property type="entry name" value="4Fe4S_Fe_S_CS"/>
</dbReference>
<keyword evidence="7" id="KW-0411">Iron-sulfur</keyword>
<keyword evidence="5" id="KW-0560">Oxidoreductase</keyword>
<dbReference type="InterPro" id="IPR016169">
    <property type="entry name" value="FAD-bd_PCMH_sub2"/>
</dbReference>
<keyword evidence="4" id="KW-0274">FAD</keyword>
<evidence type="ECO:0000259" key="8">
    <source>
        <dbReference type="PROSITE" id="PS51379"/>
    </source>
</evidence>
<dbReference type="SUPFAM" id="SSF56176">
    <property type="entry name" value="FAD-binding/transporter-associated domain-like"/>
    <property type="match status" value="1"/>
</dbReference>
<dbReference type="Gene3D" id="3.30.43.10">
    <property type="entry name" value="Uridine Diphospho-n-acetylenolpyruvylglucosamine Reductase, domain 2"/>
    <property type="match status" value="1"/>
</dbReference>
<dbReference type="InterPro" id="IPR004113">
    <property type="entry name" value="FAD-bd_oxidored_4_C"/>
</dbReference>
<dbReference type="Pfam" id="PF13183">
    <property type="entry name" value="Fer4_8"/>
    <property type="match status" value="1"/>
</dbReference>
<evidence type="ECO:0000313" key="11">
    <source>
        <dbReference type="Proteomes" id="UP000287410"/>
    </source>
</evidence>
<evidence type="ECO:0000256" key="5">
    <source>
        <dbReference type="ARBA" id="ARBA00023002"/>
    </source>
</evidence>
<evidence type="ECO:0000256" key="1">
    <source>
        <dbReference type="ARBA" id="ARBA00001974"/>
    </source>
</evidence>
<keyword evidence="2" id="KW-0285">Flavoprotein</keyword>
<evidence type="ECO:0000256" key="7">
    <source>
        <dbReference type="ARBA" id="ARBA00023014"/>
    </source>
</evidence>
<dbReference type="InterPro" id="IPR036318">
    <property type="entry name" value="FAD-bd_PCMH-like_sf"/>
</dbReference>
<evidence type="ECO:0000259" key="9">
    <source>
        <dbReference type="PROSITE" id="PS51387"/>
    </source>
</evidence>
<gene>
    <name evidence="10" type="ORF">CWE12_01785</name>
</gene>
<dbReference type="SUPFAM" id="SSF46548">
    <property type="entry name" value="alpha-helical ferredoxin"/>
    <property type="match status" value="1"/>
</dbReference>
<dbReference type="PANTHER" id="PTHR11748">
    <property type="entry name" value="D-LACTATE DEHYDROGENASE"/>
    <property type="match status" value="1"/>
</dbReference>
<dbReference type="InterPro" id="IPR016167">
    <property type="entry name" value="FAD-bd_PCMH_sub1"/>
</dbReference>
<reference evidence="10 11" key="1">
    <citation type="journal article" date="2018" name="Front. Microbiol.">
        <title>Genome-Based Analysis Reveals the Taxonomy and Diversity of the Family Idiomarinaceae.</title>
        <authorList>
            <person name="Liu Y."/>
            <person name="Lai Q."/>
            <person name="Shao Z."/>
        </authorList>
    </citation>
    <scope>NUCLEOTIDE SEQUENCE [LARGE SCALE GENOMIC DNA]</scope>
    <source>
        <strain evidence="10 11">GBSy1</strain>
    </source>
</reference>
<dbReference type="PROSITE" id="PS00198">
    <property type="entry name" value="4FE4S_FER_1"/>
    <property type="match status" value="1"/>
</dbReference>
<keyword evidence="3" id="KW-0479">Metal-binding</keyword>
<dbReference type="Proteomes" id="UP000287410">
    <property type="component" value="Unassembled WGS sequence"/>
</dbReference>
<feature type="domain" description="4Fe-4S ferredoxin-type" evidence="8">
    <location>
        <begin position="654"/>
        <end position="683"/>
    </location>
</feature>
<comment type="caution">
    <text evidence="10">The sequence shown here is derived from an EMBL/GenBank/DDBJ whole genome shotgun (WGS) entry which is preliminary data.</text>
</comment>
<name>A0ABY0C2F2_9GAMM</name>
<evidence type="ECO:0000256" key="6">
    <source>
        <dbReference type="ARBA" id="ARBA00023004"/>
    </source>
</evidence>
<dbReference type="PROSITE" id="PS51387">
    <property type="entry name" value="FAD_PCMH"/>
    <property type="match status" value="1"/>
</dbReference>
<comment type="cofactor">
    <cofactor evidence="1">
        <name>FAD</name>
        <dbReference type="ChEBI" id="CHEBI:57692"/>
    </cofactor>
</comment>
<dbReference type="Pfam" id="PF02913">
    <property type="entry name" value="FAD-oxidase_C"/>
    <property type="match status" value="1"/>
</dbReference>
<dbReference type="SUPFAM" id="SSF55103">
    <property type="entry name" value="FAD-linked oxidases, C-terminal domain"/>
    <property type="match status" value="1"/>
</dbReference>
<proteinExistence type="predicted"/>
<dbReference type="InterPro" id="IPR006094">
    <property type="entry name" value="Oxid_FAD_bind_N"/>
</dbReference>
<keyword evidence="6" id="KW-0408">Iron</keyword>
<dbReference type="InterPro" id="IPR017896">
    <property type="entry name" value="4Fe4S_Fe-S-bd"/>
</dbReference>
<evidence type="ECO:0000256" key="2">
    <source>
        <dbReference type="ARBA" id="ARBA00022630"/>
    </source>
</evidence>
<evidence type="ECO:0000256" key="3">
    <source>
        <dbReference type="ARBA" id="ARBA00022723"/>
    </source>
</evidence>
<organism evidence="10 11">
    <name type="scientific">Aliidiomarina sedimenti</name>
    <dbReference type="NCBI Taxonomy" id="1933879"/>
    <lineage>
        <taxon>Bacteria</taxon>
        <taxon>Pseudomonadati</taxon>
        <taxon>Pseudomonadota</taxon>
        <taxon>Gammaproteobacteria</taxon>
        <taxon>Alteromonadales</taxon>
        <taxon>Idiomarinaceae</taxon>
        <taxon>Aliidiomarina</taxon>
    </lineage>
</organism>
<protein>
    <recommendedName>
        <fullName evidence="12">FAD-binding PCMH-type domain-containing protein</fullName>
    </recommendedName>
</protein>